<dbReference type="InterPro" id="IPR013986">
    <property type="entry name" value="DExx_box_DNA_helicase_dom_sf"/>
</dbReference>
<dbReference type="PANTHER" id="PTHR11070">
    <property type="entry name" value="UVRD / RECB / PCRA DNA HELICASE FAMILY MEMBER"/>
    <property type="match status" value="1"/>
</dbReference>
<accession>A0A934KBG8</accession>
<keyword evidence="11" id="KW-0413">Isomerase</keyword>
<evidence type="ECO:0000256" key="11">
    <source>
        <dbReference type="ARBA" id="ARBA00023235"/>
    </source>
</evidence>
<evidence type="ECO:0000256" key="8">
    <source>
        <dbReference type="ARBA" id="ARBA00022840"/>
    </source>
</evidence>
<dbReference type="Gene3D" id="1.10.10.160">
    <property type="match status" value="1"/>
</dbReference>
<evidence type="ECO:0000256" key="1">
    <source>
        <dbReference type="ARBA" id="ARBA00009922"/>
    </source>
</evidence>
<gene>
    <name evidence="19" type="ORF">JF922_14660</name>
</gene>
<dbReference type="Pfam" id="PF12705">
    <property type="entry name" value="PDDEXK_1"/>
    <property type="match status" value="2"/>
</dbReference>
<reference evidence="19" key="1">
    <citation type="submission" date="2020-10" db="EMBL/GenBank/DDBJ databases">
        <title>Ca. Dormibacterota MAGs.</title>
        <authorList>
            <person name="Montgomery K."/>
        </authorList>
    </citation>
    <scope>NUCLEOTIDE SEQUENCE [LARGE SCALE GENOMIC DNA]</scope>
    <source>
        <strain evidence="19">SC8812_S17_10</strain>
    </source>
</reference>
<evidence type="ECO:0000256" key="3">
    <source>
        <dbReference type="ARBA" id="ARBA00022741"/>
    </source>
</evidence>
<evidence type="ECO:0000259" key="17">
    <source>
        <dbReference type="PROSITE" id="PS51198"/>
    </source>
</evidence>
<dbReference type="GO" id="GO:0003677">
    <property type="term" value="F:DNA binding"/>
    <property type="evidence" value="ECO:0007669"/>
    <property type="project" value="UniProtKB-KW"/>
</dbReference>
<feature type="domain" description="UvrD-like helicase ATP-binding" evidence="17">
    <location>
        <begin position="2"/>
        <end position="292"/>
    </location>
</feature>
<dbReference type="InterPro" id="IPR038726">
    <property type="entry name" value="PDDEXK_AddAB-type"/>
</dbReference>
<dbReference type="InterPro" id="IPR027417">
    <property type="entry name" value="P-loop_NTPase"/>
</dbReference>
<dbReference type="EMBL" id="JAEKNR010000147">
    <property type="protein sequence ID" value="MBJ7599303.1"/>
    <property type="molecule type" value="Genomic_DNA"/>
</dbReference>
<comment type="catalytic activity">
    <reaction evidence="14">
        <text>ATP + H2O = ADP + phosphate + H(+)</text>
        <dbReference type="Rhea" id="RHEA:13065"/>
        <dbReference type="ChEBI" id="CHEBI:15377"/>
        <dbReference type="ChEBI" id="CHEBI:15378"/>
        <dbReference type="ChEBI" id="CHEBI:30616"/>
        <dbReference type="ChEBI" id="CHEBI:43474"/>
        <dbReference type="ChEBI" id="CHEBI:456216"/>
        <dbReference type="EC" id="5.6.2.4"/>
    </reaction>
</comment>
<dbReference type="GO" id="GO:0004527">
    <property type="term" value="F:exonuclease activity"/>
    <property type="evidence" value="ECO:0007669"/>
    <property type="project" value="UniProtKB-KW"/>
</dbReference>
<keyword evidence="2" id="KW-0540">Nuclease</keyword>
<feature type="region of interest" description="Disordered" evidence="16">
    <location>
        <begin position="838"/>
        <end position="910"/>
    </location>
</feature>
<comment type="similarity">
    <text evidence="1">Belongs to the helicase family. UvrD subfamily.</text>
</comment>
<dbReference type="EC" id="5.6.2.4" evidence="13"/>
<evidence type="ECO:0000256" key="9">
    <source>
        <dbReference type="ARBA" id="ARBA00023125"/>
    </source>
</evidence>
<dbReference type="PANTHER" id="PTHR11070:SF2">
    <property type="entry name" value="ATP-DEPENDENT DNA HELICASE SRS2"/>
    <property type="match status" value="1"/>
</dbReference>
<feature type="region of interest" description="Disordered" evidence="16">
    <location>
        <begin position="680"/>
        <end position="707"/>
    </location>
</feature>
<sequence length="1034" mass="113127">MLELTAEQVEASRQLAGPLRLVAGAGTGKTAVIAERFRRLLDDGVDPASILVMTFTERAASEMRQRITSETGGLEPPAVGTFHAIALRWLREEASRAGLPPGFAILGGPDRWIQLRELMWELGDPSLVGVERPDDLVGPLLKLQERLKQELVPFSRLAAFAGHVEDSERRDQLKAAARLFAVHAERCRKERLVDFDDLLVHVVRLLENHPEVREHYAARFPWIMVDEYQDTNLAQERVVELLGGPGGNVFVVGDDDQSIYRFRGASRASMERFLACFPVAETLTLGRNRRSPASVVSAAARLIEHNPDRLAKALGADPAHGQGMPVEIWRFEQGTDEAAAIAEAVSLMVDGGLRPSQAAILVRTHALARPVAEALMAAALPFRHLAGQGLLQRPEIRDLLAYLRLLRDPTDLLAVSRLVVRPPLRVDLGEALAIWREGGDEQSALAPLRALRGLPATAAWAEKVEDLSAASAQLGVDELLFELLERTAHLDALVAACGSDRNEARRVAANVGRFAELTDEYCARRRDHSIGRFVDYLELVLLSGLGLEEAEVEGAEEAVNLMTIHQAKGLEFEAVFVPSLVEGRLPQWQRREGLDVPPQLLEPAVRAKEDHVAEERRLCYVAMTRARRRLVLSWSELYEGERRWRPSRFLEEVAVGAPEVVRREPPAALRAVAVAAPEPIPAPAAGDGSDGAGGGAPPAAEEPPVAQKPGLSFSAISSYRECPRQHWYRYRLRLPAAASLEAQFGTVVHLTLMRAGRLRQQGREVGFDLLQDLYVEAWEGMGLADRRRRPALEALGWRFLKRFWSEGGLATVPLLVEVPFTTDLDSWTLRGIIDRVDELPPPSQEGGGRASGSVSAARRAARKLGEPQETAAGEETVARRAARKLGEPRETAVGEETAAGPGETSGAEAARVRAVEAQAHAQASGHGLPAGGGRIVDYKTGRAVPATRLRRDLQVALYALGARAALGLDPLELEIVYLRDGRRVHLSATEELLAEARRAGDEVAAGVRAGRFEPRPERRRCSLCSYRLVCEAAL</sequence>
<dbReference type="AlphaFoldDB" id="A0A934KBG8"/>
<dbReference type="Pfam" id="PF13361">
    <property type="entry name" value="UvrD_C"/>
    <property type="match status" value="2"/>
</dbReference>
<dbReference type="Proteomes" id="UP000612893">
    <property type="component" value="Unassembled WGS sequence"/>
</dbReference>
<dbReference type="GO" id="GO:0043138">
    <property type="term" value="F:3'-5' DNA helicase activity"/>
    <property type="evidence" value="ECO:0007669"/>
    <property type="project" value="UniProtKB-EC"/>
</dbReference>
<organism evidence="19 20">
    <name type="scientific">Candidatus Nephthysia bennettiae</name>
    <dbReference type="NCBI Taxonomy" id="3127016"/>
    <lineage>
        <taxon>Bacteria</taxon>
        <taxon>Bacillati</taxon>
        <taxon>Candidatus Dormiibacterota</taxon>
        <taxon>Candidatus Dormibacteria</taxon>
        <taxon>Candidatus Dormibacterales</taxon>
        <taxon>Candidatus Dormibacteraceae</taxon>
        <taxon>Candidatus Nephthysia</taxon>
    </lineage>
</organism>
<dbReference type="InterPro" id="IPR000212">
    <property type="entry name" value="DNA_helicase_UvrD/REP"/>
</dbReference>
<keyword evidence="20" id="KW-1185">Reference proteome</keyword>
<evidence type="ECO:0000256" key="10">
    <source>
        <dbReference type="ARBA" id="ARBA00023204"/>
    </source>
</evidence>
<evidence type="ECO:0000256" key="12">
    <source>
        <dbReference type="ARBA" id="ARBA00034617"/>
    </source>
</evidence>
<evidence type="ECO:0000256" key="6">
    <source>
        <dbReference type="ARBA" id="ARBA00022806"/>
    </source>
</evidence>
<evidence type="ECO:0000256" key="5">
    <source>
        <dbReference type="ARBA" id="ARBA00022801"/>
    </source>
</evidence>
<dbReference type="InterPro" id="IPR011604">
    <property type="entry name" value="PDDEXK-like_dom_sf"/>
</dbReference>
<dbReference type="GO" id="GO:0005524">
    <property type="term" value="F:ATP binding"/>
    <property type="evidence" value="ECO:0007669"/>
    <property type="project" value="UniProtKB-UniRule"/>
</dbReference>
<dbReference type="Pfam" id="PF00580">
    <property type="entry name" value="UvrD-helicase"/>
    <property type="match status" value="1"/>
</dbReference>
<evidence type="ECO:0000256" key="14">
    <source>
        <dbReference type="ARBA" id="ARBA00048988"/>
    </source>
</evidence>
<comment type="catalytic activity">
    <reaction evidence="12">
        <text>Couples ATP hydrolysis with the unwinding of duplex DNA by translocating in the 3'-5' direction.</text>
        <dbReference type="EC" id="5.6.2.4"/>
    </reaction>
</comment>
<dbReference type="SUPFAM" id="SSF52540">
    <property type="entry name" value="P-loop containing nucleoside triphosphate hydrolases"/>
    <property type="match status" value="1"/>
</dbReference>
<dbReference type="Gene3D" id="1.10.486.10">
    <property type="entry name" value="PCRA, domain 4"/>
    <property type="match status" value="1"/>
</dbReference>
<evidence type="ECO:0000256" key="7">
    <source>
        <dbReference type="ARBA" id="ARBA00022839"/>
    </source>
</evidence>
<evidence type="ECO:0000313" key="19">
    <source>
        <dbReference type="EMBL" id="MBJ7599303.1"/>
    </source>
</evidence>
<dbReference type="PROSITE" id="PS51217">
    <property type="entry name" value="UVRD_HELICASE_CTER"/>
    <property type="match status" value="1"/>
</dbReference>
<protein>
    <recommendedName>
        <fullName evidence="13">DNA 3'-5' helicase</fullName>
        <ecNumber evidence="13">5.6.2.4</ecNumber>
    </recommendedName>
</protein>
<keyword evidence="9" id="KW-0238">DNA-binding</keyword>
<keyword evidence="7" id="KW-0269">Exonuclease</keyword>
<dbReference type="Gene3D" id="3.90.320.10">
    <property type="match status" value="1"/>
</dbReference>
<evidence type="ECO:0000259" key="18">
    <source>
        <dbReference type="PROSITE" id="PS51217"/>
    </source>
</evidence>
<dbReference type="CDD" id="cd17932">
    <property type="entry name" value="DEXQc_UvrD"/>
    <property type="match status" value="1"/>
</dbReference>
<comment type="caution">
    <text evidence="19">The sequence shown here is derived from an EMBL/GenBank/DDBJ whole genome shotgun (WGS) entry which is preliminary data.</text>
</comment>
<evidence type="ECO:0000256" key="4">
    <source>
        <dbReference type="ARBA" id="ARBA00022763"/>
    </source>
</evidence>
<evidence type="ECO:0000256" key="16">
    <source>
        <dbReference type="SAM" id="MobiDB-lite"/>
    </source>
</evidence>
<evidence type="ECO:0000256" key="2">
    <source>
        <dbReference type="ARBA" id="ARBA00022722"/>
    </source>
</evidence>
<keyword evidence="3 15" id="KW-0547">Nucleotide-binding</keyword>
<dbReference type="PROSITE" id="PS51198">
    <property type="entry name" value="UVRD_HELICASE_ATP_BIND"/>
    <property type="match status" value="1"/>
</dbReference>
<dbReference type="GO" id="GO:0006281">
    <property type="term" value="P:DNA repair"/>
    <property type="evidence" value="ECO:0007669"/>
    <property type="project" value="UniProtKB-KW"/>
</dbReference>
<evidence type="ECO:0000313" key="20">
    <source>
        <dbReference type="Proteomes" id="UP000612893"/>
    </source>
</evidence>
<proteinExistence type="inferred from homology"/>
<dbReference type="InterPro" id="IPR014016">
    <property type="entry name" value="UvrD-like_ATP-bd"/>
</dbReference>
<keyword evidence="10" id="KW-0234">DNA repair</keyword>
<keyword evidence="8 15" id="KW-0067">ATP-binding</keyword>
<dbReference type="RefSeq" id="WP_338202798.1">
    <property type="nucleotide sequence ID" value="NZ_JAEKNR010000147.1"/>
</dbReference>
<dbReference type="InterPro" id="IPR014017">
    <property type="entry name" value="DNA_helicase_UvrD-like_C"/>
</dbReference>
<evidence type="ECO:0000256" key="13">
    <source>
        <dbReference type="ARBA" id="ARBA00034808"/>
    </source>
</evidence>
<keyword evidence="4" id="KW-0227">DNA damage</keyword>
<keyword evidence="6 15" id="KW-0347">Helicase</keyword>
<keyword evidence="5 15" id="KW-0378">Hydrolase</keyword>
<evidence type="ECO:0000256" key="15">
    <source>
        <dbReference type="PROSITE-ProRule" id="PRU00560"/>
    </source>
</evidence>
<feature type="binding site" evidence="15">
    <location>
        <begin position="23"/>
        <end position="30"/>
    </location>
    <ligand>
        <name>ATP</name>
        <dbReference type="ChEBI" id="CHEBI:30616"/>
    </ligand>
</feature>
<name>A0A934KBG8_9BACT</name>
<dbReference type="Gene3D" id="3.40.50.300">
    <property type="entry name" value="P-loop containing nucleotide triphosphate hydrolases"/>
    <property type="match status" value="2"/>
</dbReference>
<feature type="domain" description="UvrD-like helicase C-terminal" evidence="18">
    <location>
        <begin position="293"/>
        <end position="569"/>
    </location>
</feature>